<dbReference type="CDD" id="cd05233">
    <property type="entry name" value="SDR_c"/>
    <property type="match status" value="1"/>
</dbReference>
<reference evidence="6 7" key="1">
    <citation type="submission" date="2021-07" db="EMBL/GenBank/DDBJ databases">
        <title>Actinomadura sp. PM05-2 isolated from lichen.</title>
        <authorList>
            <person name="Somphong A."/>
            <person name="Phongsopitanun W."/>
            <person name="Tanasupawat S."/>
            <person name="Peongsungnone V."/>
        </authorList>
    </citation>
    <scope>NUCLEOTIDE SEQUENCE [LARGE SCALE GENOMIC DNA]</scope>
    <source>
        <strain evidence="6 7">PM05-2</strain>
    </source>
</reference>
<comment type="similarity">
    <text evidence="1 4">Belongs to the short-chain dehydrogenases/reductases (SDR) family.</text>
</comment>
<dbReference type="Pfam" id="PF00106">
    <property type="entry name" value="adh_short"/>
    <property type="match status" value="1"/>
</dbReference>
<feature type="compositionally biased region" description="Basic and acidic residues" evidence="5">
    <location>
        <begin position="274"/>
        <end position="287"/>
    </location>
</feature>
<dbReference type="PANTHER" id="PTHR43391:SF14">
    <property type="entry name" value="DEHYDROGENASE_REDUCTASE SDR FAMILY PROTEIN 7-LIKE"/>
    <property type="match status" value="1"/>
</dbReference>
<feature type="region of interest" description="Disordered" evidence="5">
    <location>
        <begin position="268"/>
        <end position="287"/>
    </location>
</feature>
<keyword evidence="2" id="KW-0521">NADP</keyword>
<evidence type="ECO:0000256" key="3">
    <source>
        <dbReference type="ARBA" id="ARBA00023002"/>
    </source>
</evidence>
<dbReference type="Gene3D" id="3.40.50.720">
    <property type="entry name" value="NAD(P)-binding Rossmann-like Domain"/>
    <property type="match status" value="1"/>
</dbReference>
<gene>
    <name evidence="6" type="ORF">K1Y72_16470</name>
</gene>
<accession>A0ABS7FX07</accession>
<evidence type="ECO:0000313" key="6">
    <source>
        <dbReference type="EMBL" id="MBW8483983.1"/>
    </source>
</evidence>
<evidence type="ECO:0000256" key="4">
    <source>
        <dbReference type="RuleBase" id="RU000363"/>
    </source>
</evidence>
<dbReference type="Proteomes" id="UP000774570">
    <property type="component" value="Unassembled WGS sequence"/>
</dbReference>
<proteinExistence type="inferred from homology"/>
<dbReference type="InterPro" id="IPR036291">
    <property type="entry name" value="NAD(P)-bd_dom_sf"/>
</dbReference>
<name>A0ABS7FX07_9ACTN</name>
<protein>
    <submittedName>
        <fullName evidence="6">SDR family NAD(P)-dependent oxidoreductase</fullName>
    </submittedName>
</protein>
<evidence type="ECO:0000256" key="5">
    <source>
        <dbReference type="SAM" id="MobiDB-lite"/>
    </source>
</evidence>
<evidence type="ECO:0000256" key="1">
    <source>
        <dbReference type="ARBA" id="ARBA00006484"/>
    </source>
</evidence>
<keyword evidence="3" id="KW-0560">Oxidoreductase</keyword>
<dbReference type="InterPro" id="IPR002347">
    <property type="entry name" value="SDR_fam"/>
</dbReference>
<comment type="caution">
    <text evidence="6">The sequence shown here is derived from an EMBL/GenBank/DDBJ whole genome shotgun (WGS) entry which is preliminary data.</text>
</comment>
<evidence type="ECO:0000313" key="7">
    <source>
        <dbReference type="Proteomes" id="UP000774570"/>
    </source>
</evidence>
<dbReference type="SUPFAM" id="SSF51735">
    <property type="entry name" value="NAD(P)-binding Rossmann-fold domains"/>
    <property type="match status" value="1"/>
</dbReference>
<evidence type="ECO:0000256" key="2">
    <source>
        <dbReference type="ARBA" id="ARBA00022857"/>
    </source>
</evidence>
<dbReference type="EMBL" id="JAIBOA010000009">
    <property type="protein sequence ID" value="MBW8483983.1"/>
    <property type="molecule type" value="Genomic_DNA"/>
</dbReference>
<dbReference type="PRINTS" id="PR00080">
    <property type="entry name" value="SDRFAMILY"/>
</dbReference>
<dbReference type="PANTHER" id="PTHR43391">
    <property type="entry name" value="RETINOL DEHYDROGENASE-RELATED"/>
    <property type="match status" value="1"/>
</dbReference>
<dbReference type="PRINTS" id="PR00081">
    <property type="entry name" value="GDHRDH"/>
</dbReference>
<dbReference type="RefSeq" id="WP_220167210.1">
    <property type="nucleotide sequence ID" value="NZ_JAIBOA010000009.1"/>
</dbReference>
<organism evidence="6 7">
    <name type="scientific">Actinomadura parmotrematis</name>
    <dbReference type="NCBI Taxonomy" id="2864039"/>
    <lineage>
        <taxon>Bacteria</taxon>
        <taxon>Bacillati</taxon>
        <taxon>Actinomycetota</taxon>
        <taxon>Actinomycetes</taxon>
        <taxon>Streptosporangiales</taxon>
        <taxon>Thermomonosporaceae</taxon>
        <taxon>Actinomadura</taxon>
    </lineage>
</organism>
<sequence>MRELTGRTAVVTGAGSGIGRALALRFAAEGMRLALADIEADALAATAALLPDAELLTRAVDVGDEDAVHAFADAAFDRFGAVHVLCNNAGVFGGGQMWTRPAADFAWVLRVNLWGVLHGAHAFVPRMLAQDTEGHVVNTCSVSGVFGAPFSGPYTVSKFAAYAATEVLAHEFALTGAKLRASALCPGGVATRIHESGRNRPGGPVAPSDDQAFVDGLIADTVAGGIPPADVADAVVDAIATGRFLVLTHPAYAPGLAERGAALAAGRLPGLPDYESRGADLRDNGPS</sequence>
<keyword evidence="7" id="KW-1185">Reference proteome</keyword>